<dbReference type="Proteomes" id="UP000317171">
    <property type="component" value="Chromosome"/>
</dbReference>
<dbReference type="KEGG" id="gaz:Pan241w_58080"/>
<gene>
    <name evidence="1" type="ORF">Pan241w_58080</name>
</gene>
<evidence type="ECO:0000313" key="2">
    <source>
        <dbReference type="Proteomes" id="UP000317171"/>
    </source>
</evidence>
<proteinExistence type="predicted"/>
<organism evidence="1 2">
    <name type="scientific">Gimesia alba</name>
    <dbReference type="NCBI Taxonomy" id="2527973"/>
    <lineage>
        <taxon>Bacteria</taxon>
        <taxon>Pseudomonadati</taxon>
        <taxon>Planctomycetota</taxon>
        <taxon>Planctomycetia</taxon>
        <taxon>Planctomycetales</taxon>
        <taxon>Planctomycetaceae</taxon>
        <taxon>Gimesia</taxon>
    </lineage>
</organism>
<protein>
    <submittedName>
        <fullName evidence="1">Uncharacterized protein</fullName>
    </submittedName>
</protein>
<dbReference type="EMBL" id="CP036269">
    <property type="protein sequence ID" value="QDT45681.1"/>
    <property type="molecule type" value="Genomic_DNA"/>
</dbReference>
<accession>A0A517RP70</accession>
<reference evidence="1 2" key="1">
    <citation type="submission" date="2019-02" db="EMBL/GenBank/DDBJ databases">
        <title>Deep-cultivation of Planctomycetes and their phenomic and genomic characterization uncovers novel biology.</title>
        <authorList>
            <person name="Wiegand S."/>
            <person name="Jogler M."/>
            <person name="Boedeker C."/>
            <person name="Pinto D."/>
            <person name="Vollmers J."/>
            <person name="Rivas-Marin E."/>
            <person name="Kohn T."/>
            <person name="Peeters S.H."/>
            <person name="Heuer A."/>
            <person name="Rast P."/>
            <person name="Oberbeckmann S."/>
            <person name="Bunk B."/>
            <person name="Jeske O."/>
            <person name="Meyerdierks A."/>
            <person name="Storesund J.E."/>
            <person name="Kallscheuer N."/>
            <person name="Luecker S."/>
            <person name="Lage O.M."/>
            <person name="Pohl T."/>
            <person name="Merkel B.J."/>
            <person name="Hornburger P."/>
            <person name="Mueller R.-W."/>
            <person name="Bruemmer F."/>
            <person name="Labrenz M."/>
            <person name="Spormann A.M."/>
            <person name="Op den Camp H."/>
            <person name="Overmann J."/>
            <person name="Amann R."/>
            <person name="Jetten M.S.M."/>
            <person name="Mascher T."/>
            <person name="Medema M.H."/>
            <person name="Devos D.P."/>
            <person name="Kaster A.-K."/>
            <person name="Ovreas L."/>
            <person name="Rohde M."/>
            <person name="Galperin M.Y."/>
            <person name="Jogler C."/>
        </authorList>
    </citation>
    <scope>NUCLEOTIDE SEQUENCE [LARGE SCALE GENOMIC DNA]</scope>
    <source>
        <strain evidence="1 2">Pan241w</strain>
    </source>
</reference>
<keyword evidence="2" id="KW-1185">Reference proteome</keyword>
<name>A0A517RP70_9PLAN</name>
<dbReference type="AlphaFoldDB" id="A0A517RP70"/>
<sequence>MPFKNDSYPLNKGEHISVRSPHRDALRLLYIFYAGAEIQSPDDDGCKLVFKGNTKLYAYDFWMRYPDYLADELLDLFDRTNDKKYLDAASKIFADDEPSIRKFPMIRYRFGAYEQVDDALAILRSCGLIKIGGRKKVAQVFETNFYLLPIAEQVTQDIIVEYPALEWYPNRAKLVAEVAARRGGAALKARQYEKIEYAETTLGKVIPAVTDRVKERLEFHITKKAAG</sequence>
<evidence type="ECO:0000313" key="1">
    <source>
        <dbReference type="EMBL" id="QDT45681.1"/>
    </source>
</evidence>